<name>A0ABP7V731_9BACI</name>
<dbReference type="SUPFAM" id="SSF48498">
    <property type="entry name" value="Tetracyclin repressor-like, C-terminal domain"/>
    <property type="match status" value="1"/>
</dbReference>
<sequence>MARKKTFTQEELYQAAHDLMLEVGYDSFSFQALSKKIDVSRTALYKYYANKADLLQSYLDHQLNKVVERMDATNWSSNYSDKLSELMDLVFDYAETHTISMEVPLRKWSNDNAQEPEIIRSKELHARFFGYIQAIIEEGQTIGYLKKDIPSLIIIETIFHSINLPNRTGLTAEEHGFFVKKLLFEGIIK</sequence>
<feature type="DNA-binding region" description="H-T-H motif" evidence="3">
    <location>
        <begin position="29"/>
        <end position="48"/>
    </location>
</feature>
<evidence type="ECO:0000256" key="1">
    <source>
        <dbReference type="ARBA" id="ARBA00022491"/>
    </source>
</evidence>
<dbReference type="PROSITE" id="PS50977">
    <property type="entry name" value="HTH_TETR_2"/>
    <property type="match status" value="1"/>
</dbReference>
<evidence type="ECO:0000313" key="6">
    <source>
        <dbReference type="Proteomes" id="UP001501734"/>
    </source>
</evidence>
<evidence type="ECO:0000256" key="2">
    <source>
        <dbReference type="ARBA" id="ARBA00023125"/>
    </source>
</evidence>
<dbReference type="RefSeq" id="WP_344910005.1">
    <property type="nucleotide sequence ID" value="NZ_BAABDL010000023.1"/>
</dbReference>
<dbReference type="Proteomes" id="UP001501734">
    <property type="component" value="Unassembled WGS sequence"/>
</dbReference>
<dbReference type="PRINTS" id="PR00455">
    <property type="entry name" value="HTHTETR"/>
</dbReference>
<dbReference type="Gene3D" id="1.10.357.10">
    <property type="entry name" value="Tetracycline Repressor, domain 2"/>
    <property type="match status" value="1"/>
</dbReference>
<keyword evidence="1" id="KW-0678">Repressor</keyword>
<dbReference type="InterPro" id="IPR001647">
    <property type="entry name" value="HTH_TetR"/>
</dbReference>
<dbReference type="InterPro" id="IPR050624">
    <property type="entry name" value="HTH-type_Tx_Regulator"/>
</dbReference>
<dbReference type="EMBL" id="BAABDL010000023">
    <property type="protein sequence ID" value="GAA4060944.1"/>
    <property type="molecule type" value="Genomic_DNA"/>
</dbReference>
<dbReference type="InterPro" id="IPR009057">
    <property type="entry name" value="Homeodomain-like_sf"/>
</dbReference>
<feature type="domain" description="HTH tetR-type" evidence="4">
    <location>
        <begin position="6"/>
        <end position="66"/>
    </location>
</feature>
<proteinExistence type="predicted"/>
<comment type="caution">
    <text evidence="5">The sequence shown here is derived from an EMBL/GenBank/DDBJ whole genome shotgun (WGS) entry which is preliminary data.</text>
</comment>
<keyword evidence="6" id="KW-1185">Reference proteome</keyword>
<dbReference type="SUPFAM" id="SSF46689">
    <property type="entry name" value="Homeodomain-like"/>
    <property type="match status" value="1"/>
</dbReference>
<dbReference type="PANTHER" id="PTHR43479:SF11">
    <property type="entry name" value="ACREF_ENVCD OPERON REPRESSOR-RELATED"/>
    <property type="match status" value="1"/>
</dbReference>
<evidence type="ECO:0000259" key="4">
    <source>
        <dbReference type="PROSITE" id="PS50977"/>
    </source>
</evidence>
<organism evidence="5 6">
    <name type="scientific">Amphibacillus indicireducens</name>
    <dbReference type="NCBI Taxonomy" id="1076330"/>
    <lineage>
        <taxon>Bacteria</taxon>
        <taxon>Bacillati</taxon>
        <taxon>Bacillota</taxon>
        <taxon>Bacilli</taxon>
        <taxon>Bacillales</taxon>
        <taxon>Bacillaceae</taxon>
        <taxon>Amphibacillus</taxon>
    </lineage>
</organism>
<keyword evidence="2 3" id="KW-0238">DNA-binding</keyword>
<evidence type="ECO:0000313" key="5">
    <source>
        <dbReference type="EMBL" id="GAA4060944.1"/>
    </source>
</evidence>
<accession>A0ABP7V731</accession>
<gene>
    <name evidence="5" type="ORF">GCM10022410_04990</name>
</gene>
<dbReference type="PANTHER" id="PTHR43479">
    <property type="entry name" value="ACREF/ENVCD OPERON REPRESSOR-RELATED"/>
    <property type="match status" value="1"/>
</dbReference>
<dbReference type="InterPro" id="IPR036271">
    <property type="entry name" value="Tet_transcr_reg_TetR-rel_C_sf"/>
</dbReference>
<reference evidence="6" key="1">
    <citation type="journal article" date="2019" name="Int. J. Syst. Evol. Microbiol.">
        <title>The Global Catalogue of Microorganisms (GCM) 10K type strain sequencing project: providing services to taxonomists for standard genome sequencing and annotation.</title>
        <authorList>
            <consortium name="The Broad Institute Genomics Platform"/>
            <consortium name="The Broad Institute Genome Sequencing Center for Infectious Disease"/>
            <person name="Wu L."/>
            <person name="Ma J."/>
        </authorList>
    </citation>
    <scope>NUCLEOTIDE SEQUENCE [LARGE SCALE GENOMIC DNA]</scope>
    <source>
        <strain evidence="6">JCM 17250</strain>
    </source>
</reference>
<evidence type="ECO:0000256" key="3">
    <source>
        <dbReference type="PROSITE-ProRule" id="PRU00335"/>
    </source>
</evidence>
<protein>
    <submittedName>
        <fullName evidence="5">TetR/AcrR family transcriptional regulator</fullName>
    </submittedName>
</protein>
<dbReference type="Pfam" id="PF00440">
    <property type="entry name" value="TetR_N"/>
    <property type="match status" value="1"/>
</dbReference>